<gene>
    <name evidence="1" type="ORF">B296_00010338</name>
</gene>
<dbReference type="EMBL" id="AMZH03006124">
    <property type="protein sequence ID" value="RRT64605.1"/>
    <property type="molecule type" value="Genomic_DNA"/>
</dbReference>
<organism evidence="1 2">
    <name type="scientific">Ensete ventricosum</name>
    <name type="common">Abyssinian banana</name>
    <name type="synonym">Musa ensete</name>
    <dbReference type="NCBI Taxonomy" id="4639"/>
    <lineage>
        <taxon>Eukaryota</taxon>
        <taxon>Viridiplantae</taxon>
        <taxon>Streptophyta</taxon>
        <taxon>Embryophyta</taxon>
        <taxon>Tracheophyta</taxon>
        <taxon>Spermatophyta</taxon>
        <taxon>Magnoliopsida</taxon>
        <taxon>Liliopsida</taxon>
        <taxon>Zingiberales</taxon>
        <taxon>Musaceae</taxon>
        <taxon>Ensete</taxon>
    </lineage>
</organism>
<name>A0A426ZKZ1_ENSVE</name>
<evidence type="ECO:0000313" key="2">
    <source>
        <dbReference type="Proteomes" id="UP000287651"/>
    </source>
</evidence>
<comment type="caution">
    <text evidence="1">The sequence shown here is derived from an EMBL/GenBank/DDBJ whole genome shotgun (WGS) entry which is preliminary data.</text>
</comment>
<protein>
    <recommendedName>
        <fullName evidence="3">Glycosyl transferase 64 domain-containing protein</fullName>
    </recommendedName>
</protein>
<accession>A0A426ZKZ1</accession>
<sequence>MISSQRMQPKRRPLLPLLFFLSFAALLLFFYHSSSSSRSSLLLSSSPNPDPRFTFIIKLLTFDRIDSLRRCLRSLAVADYTGDRVHLHVLVDHFRSLNSSSGAILDRKLEESRRILDLVDRLRWPHGDKIVHYRTANAGLQAQWLEAWWPSSNDEFAFVVEDDLELSPLYYKFLKGLILKYYFDPANYNPSIYGASLQRPRFVAVQKDLGLSKLALLAHSAPYCLIFLIDLARRGYPVIDADQLISSIRHDTSVYLEHETDVIREIWVKAIIVQKCLELGYNLWLIEGNMIPGSGSLSELPHPSYDFVVAEDVGLLFVKSSPPSLKMWNDDYIHKVVAECKSLIGSNSHLMEHKNFVHLARKALNDNADVRVWKLDDSAVGEKLGAITMNRTESKMKMVFWSQEMASALVQKELERLGMWLIDLDSSCVSVVCHKA</sequence>
<dbReference type="AlphaFoldDB" id="A0A426ZKZ1"/>
<proteinExistence type="predicted"/>
<evidence type="ECO:0008006" key="3">
    <source>
        <dbReference type="Google" id="ProtNLM"/>
    </source>
</evidence>
<dbReference type="PANTHER" id="PTHR33604:SF3">
    <property type="entry name" value="OSJNBA0004B13.7 PROTEIN"/>
    <property type="match status" value="1"/>
</dbReference>
<dbReference type="PANTHER" id="PTHR33604">
    <property type="entry name" value="OSJNBA0004B13.7 PROTEIN"/>
    <property type="match status" value="1"/>
</dbReference>
<evidence type="ECO:0000313" key="1">
    <source>
        <dbReference type="EMBL" id="RRT64605.1"/>
    </source>
</evidence>
<reference evidence="1 2" key="1">
    <citation type="journal article" date="2014" name="Agronomy (Basel)">
        <title>A Draft Genome Sequence for Ensete ventricosum, the Drought-Tolerant Tree Against Hunger.</title>
        <authorList>
            <person name="Harrison J."/>
            <person name="Moore K.A."/>
            <person name="Paszkiewicz K."/>
            <person name="Jones T."/>
            <person name="Grant M."/>
            <person name="Ambacheew D."/>
            <person name="Muzemil S."/>
            <person name="Studholme D.J."/>
        </authorList>
    </citation>
    <scope>NUCLEOTIDE SEQUENCE [LARGE SCALE GENOMIC DNA]</scope>
</reference>
<dbReference type="SUPFAM" id="SSF53448">
    <property type="entry name" value="Nucleotide-diphospho-sugar transferases"/>
    <property type="match status" value="1"/>
</dbReference>
<dbReference type="InterPro" id="IPR029044">
    <property type="entry name" value="Nucleotide-diphossugar_trans"/>
</dbReference>
<dbReference type="Proteomes" id="UP000287651">
    <property type="component" value="Unassembled WGS sequence"/>
</dbReference>
<dbReference type="Gene3D" id="3.90.550.10">
    <property type="entry name" value="Spore Coat Polysaccharide Biosynthesis Protein SpsA, Chain A"/>
    <property type="match status" value="1"/>
</dbReference>